<evidence type="ECO:0000313" key="3">
    <source>
        <dbReference type="Proteomes" id="UP000054477"/>
    </source>
</evidence>
<feature type="non-terminal residue" evidence="2">
    <location>
        <position position="1"/>
    </location>
</feature>
<keyword evidence="1" id="KW-0812">Transmembrane</keyword>
<dbReference type="EMBL" id="KN838553">
    <property type="protein sequence ID" value="KIK06312.1"/>
    <property type="molecule type" value="Genomic_DNA"/>
</dbReference>
<protein>
    <submittedName>
        <fullName evidence="2">Uncharacterized protein</fullName>
    </submittedName>
</protein>
<reference evidence="3" key="2">
    <citation type="submission" date="2015-01" db="EMBL/GenBank/DDBJ databases">
        <title>Evolutionary Origins and Diversification of the Mycorrhizal Mutualists.</title>
        <authorList>
            <consortium name="DOE Joint Genome Institute"/>
            <consortium name="Mycorrhizal Genomics Consortium"/>
            <person name="Kohler A."/>
            <person name="Kuo A."/>
            <person name="Nagy L.G."/>
            <person name="Floudas D."/>
            <person name="Copeland A."/>
            <person name="Barry K.W."/>
            <person name="Cichocki N."/>
            <person name="Veneault-Fourrey C."/>
            <person name="LaButti K."/>
            <person name="Lindquist E.A."/>
            <person name="Lipzen A."/>
            <person name="Lundell T."/>
            <person name="Morin E."/>
            <person name="Murat C."/>
            <person name="Riley R."/>
            <person name="Ohm R."/>
            <person name="Sun H."/>
            <person name="Tunlid A."/>
            <person name="Henrissat B."/>
            <person name="Grigoriev I.V."/>
            <person name="Hibbett D.S."/>
            <person name="Martin F."/>
        </authorList>
    </citation>
    <scope>NUCLEOTIDE SEQUENCE [LARGE SCALE GENOMIC DNA]</scope>
    <source>
        <strain evidence="3">LaAM-08-1</strain>
    </source>
</reference>
<keyword evidence="1" id="KW-1133">Transmembrane helix</keyword>
<evidence type="ECO:0000313" key="2">
    <source>
        <dbReference type="EMBL" id="KIK06312.1"/>
    </source>
</evidence>
<dbReference type="OrthoDB" id="3108632at2759"/>
<reference evidence="2 3" key="1">
    <citation type="submission" date="2014-04" db="EMBL/GenBank/DDBJ databases">
        <authorList>
            <consortium name="DOE Joint Genome Institute"/>
            <person name="Kuo A."/>
            <person name="Kohler A."/>
            <person name="Nagy L.G."/>
            <person name="Floudas D."/>
            <person name="Copeland A."/>
            <person name="Barry K.W."/>
            <person name="Cichocki N."/>
            <person name="Veneault-Fourrey C."/>
            <person name="LaButti K."/>
            <person name="Lindquist E.A."/>
            <person name="Lipzen A."/>
            <person name="Lundell T."/>
            <person name="Morin E."/>
            <person name="Murat C."/>
            <person name="Sun H."/>
            <person name="Tunlid A."/>
            <person name="Henrissat B."/>
            <person name="Grigoriev I.V."/>
            <person name="Hibbett D.S."/>
            <person name="Martin F."/>
            <person name="Nordberg H.P."/>
            <person name="Cantor M.N."/>
            <person name="Hua S.X."/>
        </authorList>
    </citation>
    <scope>NUCLEOTIDE SEQUENCE [LARGE SCALE GENOMIC DNA]</scope>
    <source>
        <strain evidence="2 3">LaAM-08-1</strain>
    </source>
</reference>
<accession>A0A0C9Y7W4</accession>
<gene>
    <name evidence="2" type="ORF">K443DRAFT_89551</name>
</gene>
<dbReference type="HOGENOM" id="CLU_2746948_0_0_1"/>
<keyword evidence="3" id="KW-1185">Reference proteome</keyword>
<dbReference type="Proteomes" id="UP000054477">
    <property type="component" value="Unassembled WGS sequence"/>
</dbReference>
<feature type="transmembrane region" description="Helical" evidence="1">
    <location>
        <begin position="34"/>
        <end position="55"/>
    </location>
</feature>
<organism evidence="2 3">
    <name type="scientific">Laccaria amethystina LaAM-08-1</name>
    <dbReference type="NCBI Taxonomy" id="1095629"/>
    <lineage>
        <taxon>Eukaryota</taxon>
        <taxon>Fungi</taxon>
        <taxon>Dikarya</taxon>
        <taxon>Basidiomycota</taxon>
        <taxon>Agaricomycotina</taxon>
        <taxon>Agaricomycetes</taxon>
        <taxon>Agaricomycetidae</taxon>
        <taxon>Agaricales</taxon>
        <taxon>Agaricineae</taxon>
        <taxon>Hydnangiaceae</taxon>
        <taxon>Laccaria</taxon>
    </lineage>
</organism>
<proteinExistence type="predicted"/>
<keyword evidence="1" id="KW-0472">Membrane</keyword>
<name>A0A0C9Y7W4_9AGAR</name>
<evidence type="ECO:0000256" key="1">
    <source>
        <dbReference type="SAM" id="Phobius"/>
    </source>
</evidence>
<dbReference type="AlphaFoldDB" id="A0A0C9Y7W4"/>
<sequence>CGSFRFILNSFGYYLMPKKCSNKLSTNPSTPCGGITFLWLVSLHLRLIWILLHVLNMLQQTVYESVNSSRR</sequence>